<dbReference type="Proteomes" id="UP000030512">
    <property type="component" value="Chromosome"/>
</dbReference>
<keyword evidence="4" id="KW-1185">Reference proteome</keyword>
<keyword evidence="2" id="KW-0732">Signal</keyword>
<dbReference type="AlphaFoldDB" id="A0A126T3L6"/>
<evidence type="ECO:0000313" key="3">
    <source>
        <dbReference type="EMBL" id="AMK76652.1"/>
    </source>
</evidence>
<sequence>MKQTFKGLGLLQAALLIWASSTQASTVAFSGTGTAAFGDYVQPPLNTSNVFYSSGKNVFADQTDFTWGGRSIKSKLAFDGLSFDTSSPAPFELGSLRYDNATFPTNLAISSVRLDIKLSFTAIGEKTISYDIGINDTPNSGCNVNGCPDIIAINPSSNDGKLLLTTIGNTQYIFEFLGFNAEGTQNSRNFETAEGGNSTAQLYGRITTSAVPVPAAVWSFLSGAMLLGGLTLRRQRQKG</sequence>
<reference evidence="3 4" key="1">
    <citation type="journal article" date="2015" name="Environ. Microbiol.">
        <title>Methane oxidation coupled to nitrate reduction under hypoxia by the Gammaproteobacterium Methylomonas denitrificans, sp. nov. type strain FJG1.</title>
        <authorList>
            <person name="Kits K.D."/>
            <person name="Klotz M.G."/>
            <person name="Stein L.Y."/>
        </authorList>
    </citation>
    <scope>NUCLEOTIDE SEQUENCE [LARGE SCALE GENOMIC DNA]</scope>
    <source>
        <strain evidence="3 4">FJG1</strain>
    </source>
</reference>
<feature type="signal peptide" evidence="2">
    <location>
        <begin position="1"/>
        <end position="24"/>
    </location>
</feature>
<gene>
    <name evidence="3" type="ORF">JT25_009145</name>
</gene>
<keyword evidence="1" id="KW-0812">Transmembrane</keyword>
<evidence type="ECO:0000256" key="2">
    <source>
        <dbReference type="SAM" id="SignalP"/>
    </source>
</evidence>
<dbReference type="RefSeq" id="WP_036275244.1">
    <property type="nucleotide sequence ID" value="NZ_CP014476.1"/>
</dbReference>
<dbReference type="KEGG" id="mdn:JT25_009145"/>
<evidence type="ECO:0000256" key="1">
    <source>
        <dbReference type="SAM" id="Phobius"/>
    </source>
</evidence>
<proteinExistence type="predicted"/>
<dbReference type="NCBIfam" id="NF038131">
    <property type="entry name" value="choice_anch_K"/>
    <property type="match status" value="1"/>
</dbReference>
<name>A0A126T3L6_9GAMM</name>
<evidence type="ECO:0000313" key="4">
    <source>
        <dbReference type="Proteomes" id="UP000030512"/>
    </source>
</evidence>
<feature type="transmembrane region" description="Helical" evidence="1">
    <location>
        <begin position="215"/>
        <end position="232"/>
    </location>
</feature>
<dbReference type="InterPro" id="IPR047995">
    <property type="entry name" value="Choice_anch_K"/>
</dbReference>
<keyword evidence="1" id="KW-1133">Transmembrane helix</keyword>
<keyword evidence="1" id="KW-0472">Membrane</keyword>
<evidence type="ECO:0008006" key="5">
    <source>
        <dbReference type="Google" id="ProtNLM"/>
    </source>
</evidence>
<organism evidence="3 4">
    <name type="scientific">Methylomonas denitrificans</name>
    <dbReference type="NCBI Taxonomy" id="1538553"/>
    <lineage>
        <taxon>Bacteria</taxon>
        <taxon>Pseudomonadati</taxon>
        <taxon>Pseudomonadota</taxon>
        <taxon>Gammaproteobacteria</taxon>
        <taxon>Methylococcales</taxon>
        <taxon>Methylococcaceae</taxon>
        <taxon>Methylomonas</taxon>
    </lineage>
</organism>
<protein>
    <recommendedName>
        <fullName evidence="5">PEP-CTERM protein-sorting domain-containing protein</fullName>
    </recommendedName>
</protein>
<accession>A0A126T3L6</accession>
<dbReference type="EMBL" id="CP014476">
    <property type="protein sequence ID" value="AMK76652.1"/>
    <property type="molecule type" value="Genomic_DNA"/>
</dbReference>
<dbReference type="STRING" id="1538553.JT25_009145"/>
<feature type="chain" id="PRO_5007797742" description="PEP-CTERM protein-sorting domain-containing protein" evidence="2">
    <location>
        <begin position="25"/>
        <end position="239"/>
    </location>
</feature>